<sequence length="223" mass="26134">MSLEGILRDYDAAWLSNLHYHQANLVLLIQEVDGLDNSYTSLLIKDIIRSREIEMGDWRQGQSTLITRSFRRRKQTPPRASNAVQPGMYCIDYEAQFYAELRAFHDAKYAWILLQEAFLCLSTTRWMLDALLDELCNVGPTPPPQVPARPKLDNVERVFDTHIYADAPRMAALINAMDPGSWKVMQKKMETFREMRHYFPAFLMEHKHGDWIPHFRPELTKFM</sequence>
<name>A0A067MVT9_BOTB1</name>
<gene>
    <name evidence="1" type="ORF">BOTBODRAFT_183858</name>
</gene>
<keyword evidence="2" id="KW-1185">Reference proteome</keyword>
<proteinExistence type="predicted"/>
<reference evidence="2" key="1">
    <citation type="journal article" date="2014" name="Proc. Natl. Acad. Sci. U.S.A.">
        <title>Extensive sampling of basidiomycete genomes demonstrates inadequacy of the white-rot/brown-rot paradigm for wood decay fungi.</title>
        <authorList>
            <person name="Riley R."/>
            <person name="Salamov A.A."/>
            <person name="Brown D.W."/>
            <person name="Nagy L.G."/>
            <person name="Floudas D."/>
            <person name="Held B.W."/>
            <person name="Levasseur A."/>
            <person name="Lombard V."/>
            <person name="Morin E."/>
            <person name="Otillar R."/>
            <person name="Lindquist E.A."/>
            <person name="Sun H."/>
            <person name="LaButti K.M."/>
            <person name="Schmutz J."/>
            <person name="Jabbour D."/>
            <person name="Luo H."/>
            <person name="Baker S.E."/>
            <person name="Pisabarro A.G."/>
            <person name="Walton J.D."/>
            <person name="Blanchette R.A."/>
            <person name="Henrissat B."/>
            <person name="Martin F."/>
            <person name="Cullen D."/>
            <person name="Hibbett D.S."/>
            <person name="Grigoriev I.V."/>
        </authorList>
    </citation>
    <scope>NUCLEOTIDE SEQUENCE [LARGE SCALE GENOMIC DNA]</scope>
    <source>
        <strain evidence="2">FD-172 SS1</strain>
    </source>
</reference>
<dbReference type="HOGENOM" id="CLU_097604_0_0_1"/>
<evidence type="ECO:0000313" key="2">
    <source>
        <dbReference type="Proteomes" id="UP000027195"/>
    </source>
</evidence>
<dbReference type="Proteomes" id="UP000027195">
    <property type="component" value="Unassembled WGS sequence"/>
</dbReference>
<evidence type="ECO:0000313" key="1">
    <source>
        <dbReference type="EMBL" id="KDQ19823.1"/>
    </source>
</evidence>
<accession>A0A067MVT9</accession>
<protein>
    <submittedName>
        <fullName evidence="1">Uncharacterized protein</fullName>
    </submittedName>
</protein>
<organism evidence="1 2">
    <name type="scientific">Botryobasidium botryosum (strain FD-172 SS1)</name>
    <dbReference type="NCBI Taxonomy" id="930990"/>
    <lineage>
        <taxon>Eukaryota</taxon>
        <taxon>Fungi</taxon>
        <taxon>Dikarya</taxon>
        <taxon>Basidiomycota</taxon>
        <taxon>Agaricomycotina</taxon>
        <taxon>Agaricomycetes</taxon>
        <taxon>Cantharellales</taxon>
        <taxon>Botryobasidiaceae</taxon>
        <taxon>Botryobasidium</taxon>
    </lineage>
</organism>
<dbReference type="InParanoid" id="A0A067MVT9"/>
<dbReference type="AlphaFoldDB" id="A0A067MVT9"/>
<dbReference type="EMBL" id="KL198018">
    <property type="protein sequence ID" value="KDQ19823.1"/>
    <property type="molecule type" value="Genomic_DNA"/>
</dbReference>